<comment type="caution">
    <text evidence="1">The sequence shown here is derived from an EMBL/GenBank/DDBJ whole genome shotgun (WGS) entry which is preliminary data.</text>
</comment>
<protein>
    <recommendedName>
        <fullName evidence="3">PE domain-containing protein</fullName>
    </recommendedName>
</protein>
<dbReference type="EMBL" id="JAGFBM010000009">
    <property type="protein sequence ID" value="MBO3086131.1"/>
    <property type="molecule type" value="Genomic_DNA"/>
</dbReference>
<reference evidence="1 2" key="1">
    <citation type="submission" date="2021-03" db="EMBL/GenBank/DDBJ databases">
        <title>novel species in genus Cellulomonas.</title>
        <authorList>
            <person name="Zhang G."/>
        </authorList>
    </citation>
    <scope>NUCLEOTIDE SEQUENCE [LARGE SCALE GENOMIC DNA]</scope>
    <source>
        <strain evidence="2">zg-ZUI188</strain>
    </source>
</reference>
<evidence type="ECO:0008006" key="3">
    <source>
        <dbReference type="Google" id="ProtNLM"/>
    </source>
</evidence>
<keyword evidence="2" id="KW-1185">Reference proteome</keyword>
<name>A0ABS3SK59_9CELL</name>
<organism evidence="1 2">
    <name type="scientific">Cellulomonas fengjieae</name>
    <dbReference type="NCBI Taxonomy" id="2819978"/>
    <lineage>
        <taxon>Bacteria</taxon>
        <taxon>Bacillati</taxon>
        <taxon>Actinomycetota</taxon>
        <taxon>Actinomycetes</taxon>
        <taxon>Micrococcales</taxon>
        <taxon>Cellulomonadaceae</taxon>
        <taxon>Cellulomonas</taxon>
    </lineage>
</organism>
<evidence type="ECO:0000313" key="2">
    <source>
        <dbReference type="Proteomes" id="UP000678317"/>
    </source>
</evidence>
<sequence>MQIGHGLPLVLRALDDVVAAHRAVAAAGHVAWRSPAADRFRTALEEADAEVRAAQVAVERAVQPVAAADADAETVLVGR</sequence>
<evidence type="ECO:0000313" key="1">
    <source>
        <dbReference type="EMBL" id="MBO3086131.1"/>
    </source>
</evidence>
<dbReference type="RefSeq" id="WP_208290253.1">
    <property type="nucleotide sequence ID" value="NZ_CP074404.1"/>
</dbReference>
<gene>
    <name evidence="1" type="ORF">J4035_15920</name>
</gene>
<dbReference type="Proteomes" id="UP000678317">
    <property type="component" value="Unassembled WGS sequence"/>
</dbReference>
<accession>A0ABS3SK59</accession>
<proteinExistence type="predicted"/>